<feature type="domain" description="Endonuclease/exonuclease/phosphatase" evidence="1">
    <location>
        <begin position="2"/>
        <end position="91"/>
    </location>
</feature>
<evidence type="ECO:0000313" key="2">
    <source>
        <dbReference type="Ensembl" id="ENSPSIP00000000632.1"/>
    </source>
</evidence>
<dbReference type="PANTHER" id="PTHR33395:SF22">
    <property type="entry name" value="REVERSE TRANSCRIPTASE DOMAIN-CONTAINING PROTEIN"/>
    <property type="match status" value="1"/>
</dbReference>
<dbReference type="GO" id="GO:0003824">
    <property type="term" value="F:catalytic activity"/>
    <property type="evidence" value="ECO:0007669"/>
    <property type="project" value="InterPro"/>
</dbReference>
<dbReference type="GO" id="GO:0061343">
    <property type="term" value="P:cell adhesion involved in heart morphogenesis"/>
    <property type="evidence" value="ECO:0007669"/>
    <property type="project" value="TreeGrafter"/>
</dbReference>
<evidence type="ECO:0000313" key="3">
    <source>
        <dbReference type="Proteomes" id="UP000007267"/>
    </source>
</evidence>
<dbReference type="eggNOG" id="KOG1075">
    <property type="taxonomic scope" value="Eukaryota"/>
</dbReference>
<dbReference type="InterPro" id="IPR036691">
    <property type="entry name" value="Endo/exonu/phosph_ase_sf"/>
</dbReference>
<dbReference type="Ensembl" id="ENSPSIT00000000632.1">
    <property type="protein sequence ID" value="ENSPSIP00000000632.1"/>
    <property type="gene ID" value="ENSPSIG00000000632.1"/>
</dbReference>
<keyword evidence="3" id="KW-1185">Reference proteome</keyword>
<dbReference type="Pfam" id="PF14529">
    <property type="entry name" value="Exo_endo_phos_2"/>
    <property type="match status" value="1"/>
</dbReference>
<reference evidence="2" key="3">
    <citation type="submission" date="2025-08" db="UniProtKB">
        <authorList>
            <consortium name="Ensembl"/>
        </authorList>
    </citation>
    <scope>IDENTIFICATION</scope>
</reference>
<dbReference type="GO" id="GO:0007508">
    <property type="term" value="P:larval heart development"/>
    <property type="evidence" value="ECO:0007669"/>
    <property type="project" value="TreeGrafter"/>
</dbReference>
<evidence type="ECO:0000259" key="1">
    <source>
        <dbReference type="Pfam" id="PF14529"/>
    </source>
</evidence>
<dbReference type="Proteomes" id="UP000007267">
    <property type="component" value="Unassembled WGS sequence"/>
</dbReference>
<organism evidence="2 3">
    <name type="scientific">Pelodiscus sinensis</name>
    <name type="common">Chinese softshell turtle</name>
    <name type="synonym">Trionyx sinensis</name>
    <dbReference type="NCBI Taxonomy" id="13735"/>
    <lineage>
        <taxon>Eukaryota</taxon>
        <taxon>Metazoa</taxon>
        <taxon>Chordata</taxon>
        <taxon>Craniata</taxon>
        <taxon>Vertebrata</taxon>
        <taxon>Euteleostomi</taxon>
        <taxon>Archelosauria</taxon>
        <taxon>Testudinata</taxon>
        <taxon>Testudines</taxon>
        <taxon>Cryptodira</taxon>
        <taxon>Trionychia</taxon>
        <taxon>Trionychidae</taxon>
        <taxon>Pelodiscus</taxon>
    </lineage>
</organism>
<dbReference type="GO" id="GO:0031012">
    <property type="term" value="C:extracellular matrix"/>
    <property type="evidence" value="ECO:0007669"/>
    <property type="project" value="TreeGrafter"/>
</dbReference>
<dbReference type="OMA" id="AHINNEW"/>
<dbReference type="Gene3D" id="3.60.10.10">
    <property type="entry name" value="Endonuclease/exonuclease/phosphatase"/>
    <property type="match status" value="1"/>
</dbReference>
<proteinExistence type="predicted"/>
<dbReference type="STRING" id="13735.ENSPSIP00000000632"/>
<dbReference type="HOGENOM" id="CLU_000680_39_0_1"/>
<reference evidence="3" key="1">
    <citation type="submission" date="2011-10" db="EMBL/GenBank/DDBJ databases">
        <authorList>
            <consortium name="Soft-shell Turtle Genome Consortium"/>
        </authorList>
    </citation>
    <scope>NUCLEOTIDE SEQUENCE [LARGE SCALE GENOMIC DNA]</scope>
    <source>
        <strain evidence="3">Daiwa-1</strain>
    </source>
</reference>
<dbReference type="EMBL" id="AGCU01134403">
    <property type="status" value="NOT_ANNOTATED_CDS"/>
    <property type="molecule type" value="Genomic_DNA"/>
</dbReference>
<dbReference type="AlphaFoldDB" id="K7EXX2"/>
<accession>K7EXX2</accession>
<reference evidence="3" key="2">
    <citation type="journal article" date="2013" name="Nat. Genet.">
        <title>The draft genomes of soft-shell turtle and green sea turtle yield insights into the development and evolution of the turtle-specific body plan.</title>
        <authorList>
            <person name="Wang Z."/>
            <person name="Pascual-Anaya J."/>
            <person name="Zadissa A."/>
            <person name="Li W."/>
            <person name="Niimura Y."/>
            <person name="Huang Z."/>
            <person name="Li C."/>
            <person name="White S."/>
            <person name="Xiong Z."/>
            <person name="Fang D."/>
            <person name="Wang B."/>
            <person name="Ming Y."/>
            <person name="Chen Y."/>
            <person name="Zheng Y."/>
            <person name="Kuraku S."/>
            <person name="Pignatelli M."/>
            <person name="Herrero J."/>
            <person name="Beal K."/>
            <person name="Nozawa M."/>
            <person name="Li Q."/>
            <person name="Wang J."/>
            <person name="Zhang H."/>
            <person name="Yu L."/>
            <person name="Shigenobu S."/>
            <person name="Wang J."/>
            <person name="Liu J."/>
            <person name="Flicek P."/>
            <person name="Searle S."/>
            <person name="Wang J."/>
            <person name="Kuratani S."/>
            <person name="Yin Y."/>
            <person name="Aken B."/>
            <person name="Zhang G."/>
            <person name="Irie N."/>
        </authorList>
    </citation>
    <scope>NUCLEOTIDE SEQUENCE [LARGE SCALE GENOMIC DNA]</scope>
    <source>
        <strain evidence="3">Daiwa-1</strain>
    </source>
</reference>
<reference evidence="2" key="4">
    <citation type="submission" date="2025-09" db="UniProtKB">
        <authorList>
            <consortium name="Ensembl"/>
        </authorList>
    </citation>
    <scope>IDENTIFICATION</scope>
</reference>
<sequence length="424" mass="48153">MLREIREATKIENSIIMGDFNYPHIDWIHVTSGREAEIKFLNGLNDCFLEQLVQEPTRGEAILDLVLSGVQDQVQEITVTGPLGNSDHNIITFNIPVVGRTPQQSSTLAFNFKKGNYTKMRRLVKQKLKGTVTRAKSLKAAWKLFKDTIIEAQLKCIPQIKKHSKRPKKESPWLNHHVKEAVRDKKVSFKKWKSNPSEINRKEHKHCQIKCKNVIRKAKKDFEEQLAKNSKRNNKMFFKYIRSRKPAKKPVGPLDDRAIKGAIKDDKAIAEKLNDFFASVFTAEDVGEIPESAPSFVGDESEELSRIEVSLEEVLEQIEKLNVNKSPGPDGIHPRVLKELKWEIAELLSVVCNLSFKSASVPNDWKVANVTPIFKKGSRGDPGNYRLVSLTSVPGKLVETIVKNKIVKHVEEHKLTNMRTGGIQ</sequence>
<dbReference type="GeneTree" id="ENSGT01150000286902"/>
<name>K7EXX2_PELSI</name>
<dbReference type="SUPFAM" id="SSF56219">
    <property type="entry name" value="DNase I-like"/>
    <property type="match status" value="1"/>
</dbReference>
<protein>
    <recommendedName>
        <fullName evidence="1">Endonuclease/exonuclease/phosphatase domain-containing protein</fullName>
    </recommendedName>
</protein>
<dbReference type="PANTHER" id="PTHR33395">
    <property type="entry name" value="TRANSCRIPTASE, PUTATIVE-RELATED-RELATED"/>
    <property type="match status" value="1"/>
</dbReference>
<dbReference type="InterPro" id="IPR005135">
    <property type="entry name" value="Endo/exonuclease/phosphatase"/>
</dbReference>